<sequence>MNKFLLVISSLFVSLGAVAQGNNTLMGGNDDGVQSIAERITKLEKKHDAFNVYVNFAGSVRAEHDSRTDEWDSKFANRQLRLEIKGTINDKLFYRLRHRLNKSSAGQSLDNFAKATDIMMVGYNINDKFTIAGGKLAQLWGGYEFDENPIYVYEYSDIVGNMGDFMTGVMASYRPTPNHEIAVEVSNTYQEKFSERYGETPVIVNGSRVAPLKKSNAPFVYILNWNGSMFGGVLNTRWSCGVQTQAKGKYSKMITLGQQLNLPKLQCYLDYMGAFDDLDQLGIATSEVMPLLNVADDETEVNPHFGKVKYHTLTAKSDWQFAPSWNLQLKGMYGITTVCNSELLHNYRRSYGYVGTLEYFPVKNQDFRVFLSYAGRKYNYTRRSTLTDYNTDRLELGIIYRIKAY</sequence>
<dbReference type="Proteomes" id="UP000286598">
    <property type="component" value="Unassembled WGS sequence"/>
</dbReference>
<dbReference type="SUPFAM" id="SSF56935">
    <property type="entry name" value="Porins"/>
    <property type="match status" value="1"/>
</dbReference>
<evidence type="ECO:0000256" key="1">
    <source>
        <dbReference type="SAM" id="SignalP"/>
    </source>
</evidence>
<accession>A0A3R6FG41</accession>
<feature type="chain" id="PRO_5018535667" evidence="1">
    <location>
        <begin position="20"/>
        <end position="405"/>
    </location>
</feature>
<dbReference type="OrthoDB" id="846879at2"/>
<reference evidence="2 3" key="1">
    <citation type="submission" date="2018-08" db="EMBL/GenBank/DDBJ databases">
        <title>A genome reference for cultivated species of the human gut microbiota.</title>
        <authorList>
            <person name="Zou Y."/>
            <person name="Xue W."/>
            <person name="Luo G."/>
        </authorList>
    </citation>
    <scope>NUCLEOTIDE SEQUENCE [LARGE SCALE GENOMIC DNA]</scope>
    <source>
        <strain evidence="2 3">AF42-9</strain>
    </source>
</reference>
<evidence type="ECO:0000313" key="2">
    <source>
        <dbReference type="EMBL" id="RHK47540.1"/>
    </source>
</evidence>
<feature type="signal peptide" evidence="1">
    <location>
        <begin position="1"/>
        <end position="19"/>
    </location>
</feature>
<protein>
    <submittedName>
        <fullName evidence="2">Porin</fullName>
    </submittedName>
</protein>
<comment type="caution">
    <text evidence="2">The sequence shown here is derived from an EMBL/GenBank/DDBJ whole genome shotgun (WGS) entry which is preliminary data.</text>
</comment>
<dbReference type="InterPro" id="IPR010870">
    <property type="entry name" value="Porin_O/P"/>
</dbReference>
<keyword evidence="1" id="KW-0732">Signal</keyword>
<dbReference type="EMBL" id="QRNO01000089">
    <property type="protein sequence ID" value="RHK47540.1"/>
    <property type="molecule type" value="Genomic_DNA"/>
</dbReference>
<organism evidence="2 3">
    <name type="scientific">Leyella stercorea</name>
    <dbReference type="NCBI Taxonomy" id="363265"/>
    <lineage>
        <taxon>Bacteria</taxon>
        <taxon>Pseudomonadati</taxon>
        <taxon>Bacteroidota</taxon>
        <taxon>Bacteroidia</taxon>
        <taxon>Bacteroidales</taxon>
        <taxon>Prevotellaceae</taxon>
        <taxon>Leyella</taxon>
    </lineage>
</organism>
<dbReference type="AlphaFoldDB" id="A0A3R6FG41"/>
<evidence type="ECO:0000313" key="3">
    <source>
        <dbReference type="Proteomes" id="UP000286598"/>
    </source>
</evidence>
<dbReference type="Pfam" id="PF07396">
    <property type="entry name" value="Porin_O_P"/>
    <property type="match status" value="1"/>
</dbReference>
<name>A0A3R6FG41_9BACT</name>
<proteinExistence type="predicted"/>
<gene>
    <name evidence="2" type="ORF">DW060_12185</name>
</gene>
<keyword evidence="3" id="KW-1185">Reference proteome</keyword>